<evidence type="ECO:0000256" key="1">
    <source>
        <dbReference type="SAM" id="MobiDB-lite"/>
    </source>
</evidence>
<organism evidence="2 3">
    <name type="scientific">Phycomyces blakesleeanus (strain ATCC 8743b / DSM 1359 / FGSC 10004 / NBRC 33097 / NRRL 1555)</name>
    <dbReference type="NCBI Taxonomy" id="763407"/>
    <lineage>
        <taxon>Eukaryota</taxon>
        <taxon>Fungi</taxon>
        <taxon>Fungi incertae sedis</taxon>
        <taxon>Mucoromycota</taxon>
        <taxon>Mucoromycotina</taxon>
        <taxon>Mucoromycetes</taxon>
        <taxon>Mucorales</taxon>
        <taxon>Phycomycetaceae</taxon>
        <taxon>Phycomyces</taxon>
    </lineage>
</organism>
<dbReference type="GeneID" id="28991572"/>
<reference evidence="3" key="1">
    <citation type="submission" date="2015-06" db="EMBL/GenBank/DDBJ databases">
        <title>Expansion of signal transduction pathways in fungi by whole-genome duplication.</title>
        <authorList>
            <consortium name="DOE Joint Genome Institute"/>
            <person name="Corrochano L.M."/>
            <person name="Kuo A."/>
            <person name="Marcet-Houben M."/>
            <person name="Polaino S."/>
            <person name="Salamov A."/>
            <person name="Villalobos J.M."/>
            <person name="Alvarez M.I."/>
            <person name="Avalos J."/>
            <person name="Benito E.P."/>
            <person name="Benoit I."/>
            <person name="Burger G."/>
            <person name="Camino L.P."/>
            <person name="Canovas D."/>
            <person name="Cerda-Olmedo E."/>
            <person name="Cheng J.-F."/>
            <person name="Dominguez A."/>
            <person name="Elias M."/>
            <person name="Eslava A.P."/>
            <person name="Glaser F."/>
            <person name="Grimwood J."/>
            <person name="Gutierrez G."/>
            <person name="Heitman J."/>
            <person name="Henrissat B."/>
            <person name="Iturriaga E.A."/>
            <person name="Lang B.F."/>
            <person name="Lavin J.L."/>
            <person name="Lee S."/>
            <person name="Li W."/>
            <person name="Lindquist E."/>
            <person name="Lopez-Garcia S."/>
            <person name="Luque E.M."/>
            <person name="Marcos A.T."/>
            <person name="Martin J."/>
            <person name="McCluskey K."/>
            <person name="Medina H.R."/>
            <person name="Miralles-Duran A."/>
            <person name="Miyazaki A."/>
            <person name="Munoz-Torres E."/>
            <person name="Oguiza J.A."/>
            <person name="Ohm R."/>
            <person name="Olmedo M."/>
            <person name="Orejas M."/>
            <person name="Ortiz-Castellanos L."/>
            <person name="Pisabarro A.G."/>
            <person name="Rodriguez-Romero J."/>
            <person name="Ruiz-Herrera J."/>
            <person name="Ruiz-Vazquez R."/>
            <person name="Sanz C."/>
            <person name="Schackwitz W."/>
            <person name="Schmutz J."/>
            <person name="Shahriari M."/>
            <person name="Shelest E."/>
            <person name="Silva-Franco F."/>
            <person name="Soanes D."/>
            <person name="Syed K."/>
            <person name="Tagua V.G."/>
            <person name="Talbot N.J."/>
            <person name="Thon M."/>
            <person name="De vries R.P."/>
            <person name="Wiebenga A."/>
            <person name="Yadav J.S."/>
            <person name="Braun E.L."/>
            <person name="Baker S."/>
            <person name="Garre V."/>
            <person name="Horwitz B."/>
            <person name="Torres-Martinez S."/>
            <person name="Idnurm A."/>
            <person name="Herrera-Estrella A."/>
            <person name="Gabaldon T."/>
            <person name="Grigoriev I.V."/>
        </authorList>
    </citation>
    <scope>NUCLEOTIDE SEQUENCE [LARGE SCALE GENOMIC DNA]</scope>
    <source>
        <strain evidence="3">NRRL 1555(-)</strain>
    </source>
</reference>
<gene>
    <name evidence="2" type="ORF">PHYBLDRAFT_141776</name>
</gene>
<feature type="compositionally biased region" description="Polar residues" evidence="1">
    <location>
        <begin position="25"/>
        <end position="36"/>
    </location>
</feature>
<evidence type="ECO:0000313" key="2">
    <source>
        <dbReference type="EMBL" id="OAD77913.1"/>
    </source>
</evidence>
<dbReference type="VEuPathDB" id="FungiDB:PHYBLDRAFT_141776"/>
<dbReference type="AlphaFoldDB" id="A0A162UTR5"/>
<sequence length="137" mass="15335">MPILRRRAFRYPNTSNRSSWLDKSNTLVQSTTGPNSSRRHPSKETREKVEAQIKARIFCHGLPYSAMLLPVHLQDTIANGYKSGQHSQSCSRLVSMARWFSGCVDSFFKGKQTLGSASFLQKPTGPYLSAPHLLSHA</sequence>
<keyword evidence="3" id="KW-1185">Reference proteome</keyword>
<evidence type="ECO:0000313" key="3">
    <source>
        <dbReference type="Proteomes" id="UP000077315"/>
    </source>
</evidence>
<name>A0A162UTR5_PHYB8</name>
<dbReference type="Proteomes" id="UP000077315">
    <property type="component" value="Unassembled WGS sequence"/>
</dbReference>
<dbReference type="EMBL" id="KV440974">
    <property type="protein sequence ID" value="OAD77913.1"/>
    <property type="molecule type" value="Genomic_DNA"/>
</dbReference>
<dbReference type="InParanoid" id="A0A162UTR5"/>
<dbReference type="RefSeq" id="XP_018295953.1">
    <property type="nucleotide sequence ID" value="XM_018430666.1"/>
</dbReference>
<proteinExistence type="predicted"/>
<accession>A0A162UTR5</accession>
<protein>
    <submittedName>
        <fullName evidence="2">Uncharacterized protein</fullName>
    </submittedName>
</protein>
<feature type="region of interest" description="Disordered" evidence="1">
    <location>
        <begin position="25"/>
        <end position="47"/>
    </location>
</feature>